<dbReference type="EMBL" id="PVYX01000002">
    <property type="protein sequence ID" value="PRX54662.1"/>
    <property type="molecule type" value="Genomic_DNA"/>
</dbReference>
<dbReference type="SUPFAM" id="SSF51182">
    <property type="entry name" value="RmlC-like cupins"/>
    <property type="match status" value="1"/>
</dbReference>
<sequence length="182" mass="19703">MNRKKFLTQLGSAGLLTLIPIKRSFPASKASLSQATVATKEKIMLSGEGEVLKVLGEIQTHKLSGADTNNQITEWVNEAPPGMGIPMHIHTKEDEIFRVLKGQVKITVGTNTVVLSPGDMAYAPKNIPHAWEIVGMETASMATSAFPAGMELMFEELDALPDGPPDLERVAQICANYGIRFV</sequence>
<organism evidence="2 3">
    <name type="scientific">Flagellimonas meridianipacifica</name>
    <dbReference type="NCBI Taxonomy" id="1080225"/>
    <lineage>
        <taxon>Bacteria</taxon>
        <taxon>Pseudomonadati</taxon>
        <taxon>Bacteroidota</taxon>
        <taxon>Flavobacteriia</taxon>
        <taxon>Flavobacteriales</taxon>
        <taxon>Flavobacteriaceae</taxon>
        <taxon>Flagellimonas</taxon>
    </lineage>
</organism>
<dbReference type="AlphaFoldDB" id="A0A2T0MB68"/>
<evidence type="ECO:0000313" key="2">
    <source>
        <dbReference type="EMBL" id="PRX54662.1"/>
    </source>
</evidence>
<dbReference type="PANTHER" id="PTHR36440:SF1">
    <property type="entry name" value="PUTATIVE (AFU_ORTHOLOGUE AFUA_8G07350)-RELATED"/>
    <property type="match status" value="1"/>
</dbReference>
<dbReference type="InterPro" id="IPR053146">
    <property type="entry name" value="QDO-like"/>
</dbReference>
<dbReference type="InterPro" id="IPR011051">
    <property type="entry name" value="RmlC_Cupin_sf"/>
</dbReference>
<dbReference type="Gene3D" id="2.60.120.10">
    <property type="entry name" value="Jelly Rolls"/>
    <property type="match status" value="1"/>
</dbReference>
<dbReference type="PANTHER" id="PTHR36440">
    <property type="entry name" value="PUTATIVE (AFU_ORTHOLOGUE AFUA_8G07350)-RELATED"/>
    <property type="match status" value="1"/>
</dbReference>
<dbReference type="InterPro" id="IPR014710">
    <property type="entry name" value="RmlC-like_jellyroll"/>
</dbReference>
<dbReference type="Proteomes" id="UP000237640">
    <property type="component" value="Unassembled WGS sequence"/>
</dbReference>
<keyword evidence="3" id="KW-1185">Reference proteome</keyword>
<proteinExistence type="predicted"/>
<reference evidence="2 3" key="1">
    <citation type="submission" date="2018-03" db="EMBL/GenBank/DDBJ databases">
        <title>Genomic Encyclopedia of Archaeal and Bacterial Type Strains, Phase II (KMG-II): from individual species to whole genera.</title>
        <authorList>
            <person name="Goeker M."/>
        </authorList>
    </citation>
    <scope>NUCLEOTIDE SEQUENCE [LARGE SCALE GENOMIC DNA]</scope>
    <source>
        <strain evidence="2 3">DSM 25027</strain>
    </source>
</reference>
<evidence type="ECO:0000313" key="3">
    <source>
        <dbReference type="Proteomes" id="UP000237640"/>
    </source>
</evidence>
<name>A0A2T0MB68_9FLAO</name>
<accession>A0A2T0MB68</accession>
<gene>
    <name evidence="2" type="ORF">CLV81_3064</name>
</gene>
<dbReference type="InterPro" id="IPR013096">
    <property type="entry name" value="Cupin_2"/>
</dbReference>
<dbReference type="Pfam" id="PF07883">
    <property type="entry name" value="Cupin_2"/>
    <property type="match status" value="1"/>
</dbReference>
<comment type="caution">
    <text evidence="2">The sequence shown here is derived from an EMBL/GenBank/DDBJ whole genome shotgun (WGS) entry which is preliminary data.</text>
</comment>
<dbReference type="OrthoDB" id="1423961at2"/>
<protein>
    <submittedName>
        <fullName evidence="2">Cupin domain-containing protein</fullName>
    </submittedName>
</protein>
<evidence type="ECO:0000259" key="1">
    <source>
        <dbReference type="Pfam" id="PF07883"/>
    </source>
</evidence>
<feature type="domain" description="Cupin type-2" evidence="1">
    <location>
        <begin position="79"/>
        <end position="141"/>
    </location>
</feature>